<gene>
    <name evidence="3" type="ORF">CAUJ_LOCUS2494</name>
</gene>
<feature type="compositionally biased region" description="Basic and acidic residues" evidence="2">
    <location>
        <begin position="275"/>
        <end position="290"/>
    </location>
</feature>
<proteinExistence type="inferred from homology"/>
<evidence type="ECO:0000313" key="4">
    <source>
        <dbReference type="Proteomes" id="UP000835052"/>
    </source>
</evidence>
<dbReference type="GO" id="GO:0005684">
    <property type="term" value="C:U2-type spliceosomal complex"/>
    <property type="evidence" value="ECO:0007669"/>
    <property type="project" value="TreeGrafter"/>
</dbReference>
<evidence type="ECO:0000313" key="3">
    <source>
        <dbReference type="EMBL" id="CAD6186575.1"/>
    </source>
</evidence>
<comment type="caution">
    <text evidence="3">The sequence shown here is derived from an EMBL/GenBank/DDBJ whole genome shotgun (WGS) entry which is preliminary data.</text>
</comment>
<dbReference type="GO" id="GO:0071014">
    <property type="term" value="C:post-mRNA release spliceosomal complex"/>
    <property type="evidence" value="ECO:0007669"/>
    <property type="project" value="TreeGrafter"/>
</dbReference>
<dbReference type="Pfam" id="PF04502">
    <property type="entry name" value="Saf4_Yju2"/>
    <property type="match status" value="1"/>
</dbReference>
<comment type="similarity">
    <text evidence="1">Belongs to the CWC16 family.</text>
</comment>
<dbReference type="InterPro" id="IPR007590">
    <property type="entry name" value="Saf4/Yju2"/>
</dbReference>
<reference evidence="3" key="1">
    <citation type="submission" date="2020-10" db="EMBL/GenBank/DDBJ databases">
        <authorList>
            <person name="Kikuchi T."/>
        </authorList>
    </citation>
    <scope>NUCLEOTIDE SEQUENCE</scope>
    <source>
        <strain evidence="3">NKZ352</strain>
    </source>
</reference>
<sequence>MGERKGQNFYYPPDFDYRKHKTLNGYHGTHALRERAKKIDQGILIIRFEMPFNVWCLGCHNHIGMGVRYNAEKKKVGMYYTTPLYEFRMKCHLCDNYLVIRTDPKNFDYELVEGCSRQEKRYDPSTIDQLGAVDRGFAQKLAADAMFKTEHVATDKNKGTSEESRVEKLEWIQERGRDDFSANQYLRAQFRKEKKHLGEQRAHDDSLRSRLSIPLMKLAPADPKDERVAAMLTRYRDIKAQDDVQEDIREEIGARRIFGEEPSTSSTAGVSTASDRLKASVRRERDRKINDQFSSSTPFASGAKRKASALGIVVKKAVKKEDVDVDVASTSEASLEDVKKEEEPSSSSGVSSIKLIADYGTSSDSD</sequence>
<dbReference type="OrthoDB" id="360327at2759"/>
<evidence type="ECO:0008006" key="5">
    <source>
        <dbReference type="Google" id="ProtNLM"/>
    </source>
</evidence>
<organism evidence="3 4">
    <name type="scientific">Caenorhabditis auriculariae</name>
    <dbReference type="NCBI Taxonomy" id="2777116"/>
    <lineage>
        <taxon>Eukaryota</taxon>
        <taxon>Metazoa</taxon>
        <taxon>Ecdysozoa</taxon>
        <taxon>Nematoda</taxon>
        <taxon>Chromadorea</taxon>
        <taxon>Rhabditida</taxon>
        <taxon>Rhabditina</taxon>
        <taxon>Rhabditomorpha</taxon>
        <taxon>Rhabditoidea</taxon>
        <taxon>Rhabditidae</taxon>
        <taxon>Peloderinae</taxon>
        <taxon>Caenorhabditis</taxon>
    </lineage>
</organism>
<keyword evidence="4" id="KW-1185">Reference proteome</keyword>
<accession>A0A8S1GST0</accession>
<evidence type="ECO:0000256" key="1">
    <source>
        <dbReference type="ARBA" id="ARBA00005595"/>
    </source>
</evidence>
<dbReference type="GO" id="GO:0000398">
    <property type="term" value="P:mRNA splicing, via spliceosome"/>
    <property type="evidence" value="ECO:0007669"/>
    <property type="project" value="InterPro"/>
</dbReference>
<dbReference type="PANTHER" id="PTHR12111">
    <property type="entry name" value="SPLICING FACTOR YJU2"/>
    <property type="match status" value="1"/>
</dbReference>
<feature type="region of interest" description="Disordered" evidence="2">
    <location>
        <begin position="254"/>
        <end position="305"/>
    </location>
</feature>
<dbReference type="AlphaFoldDB" id="A0A8S1GST0"/>
<feature type="region of interest" description="Disordered" evidence="2">
    <location>
        <begin position="323"/>
        <end position="366"/>
    </location>
</feature>
<dbReference type="Proteomes" id="UP000835052">
    <property type="component" value="Unassembled WGS sequence"/>
</dbReference>
<dbReference type="EMBL" id="CAJGYM010000004">
    <property type="protein sequence ID" value="CAD6186575.1"/>
    <property type="molecule type" value="Genomic_DNA"/>
</dbReference>
<evidence type="ECO:0000256" key="2">
    <source>
        <dbReference type="SAM" id="MobiDB-lite"/>
    </source>
</evidence>
<protein>
    <recommendedName>
        <fullName evidence="5">Coiled-coil domain-containing protein 130</fullName>
    </recommendedName>
</protein>
<feature type="compositionally biased region" description="Low complexity" evidence="2">
    <location>
        <begin position="263"/>
        <end position="274"/>
    </location>
</feature>
<dbReference type="PANTHER" id="PTHR12111:SF2">
    <property type="entry name" value="SPLICING FACTOR YJU2B-RELATED"/>
    <property type="match status" value="1"/>
</dbReference>
<name>A0A8S1GST0_9PELO</name>